<sequence>MLAGCGQPSLTRDAPTARLHPQALSCGQATVNWSGYTWTVRNSTGGLVGPGPNIFDPNNVCVDSSTGTMRLSLSNPGGQWRSAELTTQQSLGVGTYTWNMIGDFTTIDPNVVLGLFPYSTVPPVGARSADGFKEQDIEFARWGVPGRGPINYTVYPGTVMGQNTLTGDKQSFHYEYAQSLSGTYTTHRMTRTATSVMIEGFHGHTTALSNRFRCVKFSAVNNAGSLILRTDVRIGSGALTTTTVNKGAGLSAADFISAESMPLHMNLWLFQGAAPRNGQTTSFSFTNFTFSTTPVSSSC</sequence>
<accession>A0A1W1UDB8</accession>
<protein>
    <submittedName>
        <fullName evidence="1">Uncharacterized protein</fullName>
    </submittedName>
</protein>
<proteinExistence type="predicted"/>
<organism evidence="1 2">
    <name type="scientific">Deinococcus hopiensis KR-140</name>
    <dbReference type="NCBI Taxonomy" id="695939"/>
    <lineage>
        <taxon>Bacteria</taxon>
        <taxon>Thermotogati</taxon>
        <taxon>Deinococcota</taxon>
        <taxon>Deinococci</taxon>
        <taxon>Deinococcales</taxon>
        <taxon>Deinococcaceae</taxon>
        <taxon>Deinococcus</taxon>
    </lineage>
</organism>
<dbReference type="AlphaFoldDB" id="A0A1W1UDB8"/>
<reference evidence="1 2" key="1">
    <citation type="submission" date="2017-04" db="EMBL/GenBank/DDBJ databases">
        <authorList>
            <person name="Afonso C.L."/>
            <person name="Miller P.J."/>
            <person name="Scott M.A."/>
            <person name="Spackman E."/>
            <person name="Goraichik I."/>
            <person name="Dimitrov K.M."/>
            <person name="Suarez D.L."/>
            <person name="Swayne D.E."/>
        </authorList>
    </citation>
    <scope>NUCLEOTIDE SEQUENCE [LARGE SCALE GENOMIC DNA]</scope>
    <source>
        <strain evidence="1 2">KR-140</strain>
    </source>
</reference>
<name>A0A1W1UDB8_9DEIO</name>
<evidence type="ECO:0000313" key="1">
    <source>
        <dbReference type="EMBL" id="SMB79096.1"/>
    </source>
</evidence>
<dbReference type="Proteomes" id="UP000192582">
    <property type="component" value="Unassembled WGS sequence"/>
</dbReference>
<evidence type="ECO:0000313" key="2">
    <source>
        <dbReference type="Proteomes" id="UP000192582"/>
    </source>
</evidence>
<gene>
    <name evidence="1" type="ORF">SAMN00790413_05757</name>
</gene>
<keyword evidence="2" id="KW-1185">Reference proteome</keyword>
<dbReference type="SUPFAM" id="SSF49899">
    <property type="entry name" value="Concanavalin A-like lectins/glucanases"/>
    <property type="match status" value="1"/>
</dbReference>
<dbReference type="EMBL" id="FWWU01000003">
    <property type="protein sequence ID" value="SMB79096.1"/>
    <property type="molecule type" value="Genomic_DNA"/>
</dbReference>
<dbReference type="STRING" id="695939.SAMN00790413_05757"/>
<dbReference type="Gene3D" id="2.60.120.200">
    <property type="match status" value="1"/>
</dbReference>
<dbReference type="InterPro" id="IPR013320">
    <property type="entry name" value="ConA-like_dom_sf"/>
</dbReference>